<proteinExistence type="predicted"/>
<evidence type="ECO:0000256" key="4">
    <source>
        <dbReference type="ARBA" id="ARBA00023235"/>
    </source>
</evidence>
<dbReference type="InterPro" id="IPR046357">
    <property type="entry name" value="PPIase_dom_sf"/>
</dbReference>
<protein>
    <recommendedName>
        <fullName evidence="2">peptidylprolyl isomerase</fullName>
        <ecNumber evidence="2">5.2.1.8</ecNumber>
    </recommendedName>
</protein>
<keyword evidence="3 5" id="KW-0697">Rotamase</keyword>
<evidence type="ECO:0000256" key="2">
    <source>
        <dbReference type="ARBA" id="ARBA00013194"/>
    </source>
</evidence>
<dbReference type="PANTHER" id="PTHR10657:SF4">
    <property type="entry name" value="PEPTIDYL-PROLYL CIS-TRANS ISOMERASE-RELATED"/>
    <property type="match status" value="1"/>
</dbReference>
<organism evidence="8 9">
    <name type="scientific">Prorocentrum cordatum</name>
    <dbReference type="NCBI Taxonomy" id="2364126"/>
    <lineage>
        <taxon>Eukaryota</taxon>
        <taxon>Sar</taxon>
        <taxon>Alveolata</taxon>
        <taxon>Dinophyceae</taxon>
        <taxon>Prorocentrales</taxon>
        <taxon>Prorocentraceae</taxon>
        <taxon>Prorocentrum</taxon>
    </lineage>
</organism>
<keyword evidence="4 5" id="KW-0413">Isomerase</keyword>
<reference evidence="8" key="1">
    <citation type="submission" date="2023-10" db="EMBL/GenBank/DDBJ databases">
        <authorList>
            <person name="Chen Y."/>
            <person name="Shah S."/>
            <person name="Dougan E. K."/>
            <person name="Thang M."/>
            <person name="Chan C."/>
        </authorList>
    </citation>
    <scope>NUCLEOTIDE SEQUENCE [LARGE SCALE GENOMIC DNA]</scope>
</reference>
<sequence length="488" mass="50536">MVKGIHLWRMKQDKSEIFEVQERAYEDYMQKKAIDDDRPLGFDRSEVPGMFYNKERNVYLDQATKQLLWLDEAAQAHQPFREGEDSGLSFAAGAAASLGSTATVPTPKQLIIPDLHAAAKAFKIDVAHLDRPAGVVAIFGSGADGTAPPDAAAKALPEKLLRRLAAFRGEWSDQMLAGSLARAFADVAFALGGRQPVAAVALASGPRVVAAATPGARFSIAADAPGVEPEALDAATAAPGLGEPTAARCRQLAEGGSTEALLVAMSLGEAGAGGLALLAAAAPHLSQGRPRAASFEVLRASCARGAEGPAAAAGARLGARFAGRAPGEAAAASSAAPPAKRPRQAEVSKIRLRQILLRHAASKSAVDPVRRKPVTRTLEEAEERLLTALNELSADGCASFAATCRAISECQSALKGGEFAGDLGWLDRPSQDAQKQKEAARPASAAAAKPTKPPVPASVLKVAFELGVGQLGDLVASEAGVHLVQRTA</sequence>
<evidence type="ECO:0000256" key="3">
    <source>
        <dbReference type="ARBA" id="ARBA00023110"/>
    </source>
</evidence>
<evidence type="ECO:0000313" key="9">
    <source>
        <dbReference type="Proteomes" id="UP001189429"/>
    </source>
</evidence>
<evidence type="ECO:0000256" key="5">
    <source>
        <dbReference type="PROSITE-ProRule" id="PRU00278"/>
    </source>
</evidence>
<gene>
    <name evidence="8" type="ORF">PCOR1329_LOCUS62179</name>
</gene>
<evidence type="ECO:0000313" key="8">
    <source>
        <dbReference type="EMBL" id="CAK0878390.1"/>
    </source>
</evidence>
<feature type="compositionally biased region" description="Low complexity" evidence="6">
    <location>
        <begin position="441"/>
        <end position="450"/>
    </location>
</feature>
<name>A0ABN9VXN1_9DINO</name>
<evidence type="ECO:0000256" key="1">
    <source>
        <dbReference type="ARBA" id="ARBA00000971"/>
    </source>
</evidence>
<comment type="caution">
    <text evidence="8">The sequence shown here is derived from an EMBL/GenBank/DDBJ whole genome shotgun (WGS) entry which is preliminary data.</text>
</comment>
<dbReference type="Pfam" id="PF00639">
    <property type="entry name" value="Rotamase"/>
    <property type="match status" value="1"/>
</dbReference>
<evidence type="ECO:0000259" key="7">
    <source>
        <dbReference type="PROSITE" id="PS50198"/>
    </source>
</evidence>
<keyword evidence="9" id="KW-1185">Reference proteome</keyword>
<accession>A0ABN9VXN1</accession>
<comment type="catalytic activity">
    <reaction evidence="1">
        <text>[protein]-peptidylproline (omega=180) = [protein]-peptidylproline (omega=0)</text>
        <dbReference type="Rhea" id="RHEA:16237"/>
        <dbReference type="Rhea" id="RHEA-COMP:10747"/>
        <dbReference type="Rhea" id="RHEA-COMP:10748"/>
        <dbReference type="ChEBI" id="CHEBI:83833"/>
        <dbReference type="ChEBI" id="CHEBI:83834"/>
        <dbReference type="EC" id="5.2.1.8"/>
    </reaction>
</comment>
<dbReference type="PROSITE" id="PS50198">
    <property type="entry name" value="PPIC_PPIASE_2"/>
    <property type="match status" value="1"/>
</dbReference>
<dbReference type="EMBL" id="CAUYUJ010017842">
    <property type="protein sequence ID" value="CAK0878390.1"/>
    <property type="molecule type" value="Genomic_DNA"/>
</dbReference>
<dbReference type="SUPFAM" id="SSF54534">
    <property type="entry name" value="FKBP-like"/>
    <property type="match status" value="1"/>
</dbReference>
<dbReference type="InterPro" id="IPR051370">
    <property type="entry name" value="PPIase_Pin1"/>
</dbReference>
<evidence type="ECO:0000256" key="6">
    <source>
        <dbReference type="SAM" id="MobiDB-lite"/>
    </source>
</evidence>
<feature type="domain" description="PpiC" evidence="7">
    <location>
        <begin position="347"/>
        <end position="488"/>
    </location>
</feature>
<feature type="region of interest" description="Disordered" evidence="6">
    <location>
        <begin position="425"/>
        <end position="454"/>
    </location>
</feature>
<dbReference type="Gene3D" id="3.10.50.40">
    <property type="match status" value="1"/>
</dbReference>
<dbReference type="PANTHER" id="PTHR10657">
    <property type="entry name" value="PEPTIDYL-PROLYL CIS-TRANS ISOMERASE"/>
    <property type="match status" value="1"/>
</dbReference>
<dbReference type="InterPro" id="IPR000297">
    <property type="entry name" value="PPIase_PpiC"/>
</dbReference>
<dbReference type="EC" id="5.2.1.8" evidence="2"/>
<dbReference type="Proteomes" id="UP001189429">
    <property type="component" value="Unassembled WGS sequence"/>
</dbReference>